<sequence>MRRFGAAGGGLTHVREWKKYFRQLTALGAWLCCVLLVGLSIVPPVSAQTVTYIHTDALGSVVAETDANGKVIKRYDYEPYGAVVGGHVTDGPGYTGHVSYAATGLSYMQQRYMDPQLGVFLSVDPVTAYEQPVGQFNRYRYANGNP</sequence>
<reference evidence="3" key="1">
    <citation type="submission" date="2022-07" db="EMBL/GenBank/DDBJ databases">
        <authorList>
            <consortium name="DAFM: The Division of Animal and Food Microbiology"/>
        </authorList>
    </citation>
    <scope>NUCLEOTIDE SEQUENCE</scope>
    <source>
        <strain evidence="3">19MO01SH01-2</strain>
    </source>
</reference>
<dbReference type="Pfam" id="PF25023">
    <property type="entry name" value="TEN_YD-shell"/>
    <property type="match status" value="1"/>
</dbReference>
<dbReference type="AlphaFoldDB" id="A0AAI9C5C6"/>
<keyword evidence="1" id="KW-0677">Repeat</keyword>
<evidence type="ECO:0000259" key="2">
    <source>
        <dbReference type="Pfam" id="PF25023"/>
    </source>
</evidence>
<dbReference type="InterPro" id="IPR050708">
    <property type="entry name" value="T6SS_VgrG/RHS"/>
</dbReference>
<dbReference type="InterPro" id="IPR022385">
    <property type="entry name" value="Rhs_assc_core"/>
</dbReference>
<dbReference type="PANTHER" id="PTHR32305">
    <property type="match status" value="1"/>
</dbReference>
<dbReference type="Gene3D" id="2.180.10.10">
    <property type="entry name" value="RHS repeat-associated core"/>
    <property type="match status" value="1"/>
</dbReference>
<evidence type="ECO:0000313" key="4">
    <source>
        <dbReference type="Proteomes" id="UP001218208"/>
    </source>
</evidence>
<dbReference type="RefSeq" id="WP_110711244.1">
    <property type="nucleotide sequence ID" value="NZ_CP029773.1"/>
</dbReference>
<proteinExistence type="predicted"/>
<dbReference type="Proteomes" id="UP001218208">
    <property type="component" value="Unassembled WGS sequence"/>
</dbReference>
<dbReference type="InterPro" id="IPR056823">
    <property type="entry name" value="TEN-like_YD-shell"/>
</dbReference>
<feature type="domain" description="Teneurin-like YD-shell" evidence="2">
    <location>
        <begin position="50"/>
        <end position="146"/>
    </location>
</feature>
<gene>
    <name evidence="3" type="ORF">QEG23_003833</name>
</gene>
<organism evidence="3 4">
    <name type="scientific">Stenotrophomonas maltophilia</name>
    <name type="common">Pseudomonas maltophilia</name>
    <name type="synonym">Xanthomonas maltophilia</name>
    <dbReference type="NCBI Taxonomy" id="40324"/>
    <lineage>
        <taxon>Bacteria</taxon>
        <taxon>Pseudomonadati</taxon>
        <taxon>Pseudomonadota</taxon>
        <taxon>Gammaproteobacteria</taxon>
        <taxon>Lysobacterales</taxon>
        <taxon>Lysobacteraceae</taxon>
        <taxon>Stenotrophomonas</taxon>
        <taxon>Stenotrophomonas maltophilia group</taxon>
    </lineage>
</organism>
<accession>A0AAI9C5C6</accession>
<dbReference type="PANTHER" id="PTHR32305:SF15">
    <property type="entry name" value="PROTEIN RHSA-RELATED"/>
    <property type="match status" value="1"/>
</dbReference>
<protein>
    <recommendedName>
        <fullName evidence="2">Teneurin-like YD-shell domain-containing protein</fullName>
    </recommendedName>
</protein>
<dbReference type="EMBL" id="ABLOJW010000026">
    <property type="protein sequence ID" value="EKT4094280.1"/>
    <property type="molecule type" value="Genomic_DNA"/>
</dbReference>
<evidence type="ECO:0000256" key="1">
    <source>
        <dbReference type="ARBA" id="ARBA00022737"/>
    </source>
</evidence>
<dbReference type="NCBIfam" id="TIGR03696">
    <property type="entry name" value="Rhs_assc_core"/>
    <property type="match status" value="1"/>
</dbReference>
<comment type="caution">
    <text evidence="3">The sequence shown here is derived from an EMBL/GenBank/DDBJ whole genome shotgun (WGS) entry which is preliminary data.</text>
</comment>
<evidence type="ECO:0000313" key="3">
    <source>
        <dbReference type="EMBL" id="EKT4094280.1"/>
    </source>
</evidence>
<name>A0AAI9C5C6_STEMA</name>